<organism evidence="2 3">
    <name type="scientific">Dorcoceras hygrometricum</name>
    <dbReference type="NCBI Taxonomy" id="472368"/>
    <lineage>
        <taxon>Eukaryota</taxon>
        <taxon>Viridiplantae</taxon>
        <taxon>Streptophyta</taxon>
        <taxon>Embryophyta</taxon>
        <taxon>Tracheophyta</taxon>
        <taxon>Spermatophyta</taxon>
        <taxon>Magnoliopsida</taxon>
        <taxon>eudicotyledons</taxon>
        <taxon>Gunneridae</taxon>
        <taxon>Pentapetalae</taxon>
        <taxon>asterids</taxon>
        <taxon>lamiids</taxon>
        <taxon>Lamiales</taxon>
        <taxon>Gesneriaceae</taxon>
        <taxon>Didymocarpoideae</taxon>
        <taxon>Trichosporeae</taxon>
        <taxon>Loxocarpinae</taxon>
        <taxon>Dorcoceras</taxon>
    </lineage>
</organism>
<dbReference type="EMBL" id="KV010646">
    <property type="protein sequence ID" value="KZV27250.1"/>
    <property type="molecule type" value="Genomic_DNA"/>
</dbReference>
<evidence type="ECO:0000256" key="1">
    <source>
        <dbReference type="SAM" id="MobiDB-lite"/>
    </source>
</evidence>
<name>A0A2Z7B1W1_9LAMI</name>
<evidence type="ECO:0000313" key="3">
    <source>
        <dbReference type="Proteomes" id="UP000250235"/>
    </source>
</evidence>
<feature type="compositionally biased region" description="Polar residues" evidence="1">
    <location>
        <begin position="210"/>
        <end position="224"/>
    </location>
</feature>
<feature type="compositionally biased region" description="Basic and acidic residues" evidence="1">
    <location>
        <begin position="91"/>
        <end position="101"/>
    </location>
</feature>
<sequence length="224" mass="23786">MARSNKYTSVNFNEIFEKKLNNNIKPTANGSFSSSTYAFANHSKNTVANSKIHGHMLVLSRPPPTKPVSSNQNTEIKEKGSSLPATPPSADRPRASPEPERITPITQDQTGVVTLPPSPPLVSPVKSDKFIPPHLRPGFVRKEENFGSEFVVGSGSASFKAKSDYGGSSPGPAHGAGGSGSRSNRYGEEVRPKSGGGYAHVRRGGEPTYLNRSGPSENRPSSSG</sequence>
<dbReference type="OrthoDB" id="1937549at2759"/>
<proteinExistence type="predicted"/>
<evidence type="ECO:0000313" key="2">
    <source>
        <dbReference type="EMBL" id="KZV27250.1"/>
    </source>
</evidence>
<dbReference type="AlphaFoldDB" id="A0A2Z7B1W1"/>
<accession>A0A2Z7B1W1</accession>
<gene>
    <name evidence="2" type="ORF">F511_04703</name>
</gene>
<keyword evidence="3" id="KW-1185">Reference proteome</keyword>
<dbReference type="Proteomes" id="UP000250235">
    <property type="component" value="Unassembled WGS sequence"/>
</dbReference>
<feature type="region of interest" description="Disordered" evidence="1">
    <location>
        <begin position="156"/>
        <end position="224"/>
    </location>
</feature>
<protein>
    <submittedName>
        <fullName evidence="2">Uncharacterized protein</fullName>
    </submittedName>
</protein>
<feature type="region of interest" description="Disordered" evidence="1">
    <location>
        <begin position="57"/>
        <end position="131"/>
    </location>
</feature>
<reference evidence="2 3" key="1">
    <citation type="journal article" date="2015" name="Proc. Natl. Acad. Sci. U.S.A.">
        <title>The resurrection genome of Boea hygrometrica: A blueprint for survival of dehydration.</title>
        <authorList>
            <person name="Xiao L."/>
            <person name="Yang G."/>
            <person name="Zhang L."/>
            <person name="Yang X."/>
            <person name="Zhao S."/>
            <person name="Ji Z."/>
            <person name="Zhou Q."/>
            <person name="Hu M."/>
            <person name="Wang Y."/>
            <person name="Chen M."/>
            <person name="Xu Y."/>
            <person name="Jin H."/>
            <person name="Xiao X."/>
            <person name="Hu G."/>
            <person name="Bao F."/>
            <person name="Hu Y."/>
            <person name="Wan P."/>
            <person name="Li L."/>
            <person name="Deng X."/>
            <person name="Kuang T."/>
            <person name="Xiang C."/>
            <person name="Zhu J.K."/>
            <person name="Oliver M.J."/>
            <person name="He Y."/>
        </authorList>
    </citation>
    <scope>NUCLEOTIDE SEQUENCE [LARGE SCALE GENOMIC DNA]</scope>
    <source>
        <strain evidence="3">cv. XS01</strain>
    </source>
</reference>